<sequence length="119" mass="13754">MSKFIRYSIITLSIALASTLIFWLVYGFEMRLDYISNSIFVIAISVLCVSVIMFTGATRVFLGFSYTSKMWLNSKKTKEEYGNFKEYYDEKSPSHKKDTLDIIVICLIYILVAIFLISI</sequence>
<dbReference type="RefSeq" id="WP_035370023.1">
    <property type="nucleotide sequence ID" value="NZ_LR215050.1"/>
</dbReference>
<feature type="transmembrane region" description="Helical" evidence="1">
    <location>
        <begin position="38"/>
        <end position="62"/>
    </location>
</feature>
<dbReference type="KEGG" id="ahk:NCTC10172_01228"/>
<accession>A0A449BL21</accession>
<dbReference type="Proteomes" id="UP000290909">
    <property type="component" value="Chromosome"/>
</dbReference>
<dbReference type="AlphaFoldDB" id="A0A449BL21"/>
<gene>
    <name evidence="2" type="ORF">NCTC10172_01228</name>
</gene>
<dbReference type="STRING" id="1408416.GCA_000702765_01291"/>
<name>A0A449BL21_9MOLU</name>
<keyword evidence="1" id="KW-0812">Transmembrane</keyword>
<evidence type="ECO:0000313" key="2">
    <source>
        <dbReference type="EMBL" id="VEU83171.1"/>
    </source>
</evidence>
<feature type="transmembrane region" description="Helical" evidence="1">
    <location>
        <begin position="7"/>
        <end position="26"/>
    </location>
</feature>
<keyword evidence="1" id="KW-1133">Transmembrane helix</keyword>
<evidence type="ECO:0000313" key="3">
    <source>
        <dbReference type="Proteomes" id="UP000290909"/>
    </source>
</evidence>
<proteinExistence type="predicted"/>
<evidence type="ECO:0000256" key="1">
    <source>
        <dbReference type="SAM" id="Phobius"/>
    </source>
</evidence>
<feature type="transmembrane region" description="Helical" evidence="1">
    <location>
        <begin position="100"/>
        <end position="118"/>
    </location>
</feature>
<dbReference type="EMBL" id="LR215050">
    <property type="protein sequence ID" value="VEU83171.1"/>
    <property type="molecule type" value="Genomic_DNA"/>
</dbReference>
<keyword evidence="3" id="KW-1185">Reference proteome</keyword>
<protein>
    <submittedName>
        <fullName evidence="2">Uncharacterized protein</fullName>
    </submittedName>
</protein>
<keyword evidence="1" id="KW-0472">Membrane</keyword>
<reference evidence="2 3" key="1">
    <citation type="submission" date="2019-01" db="EMBL/GenBank/DDBJ databases">
        <authorList>
            <consortium name="Pathogen Informatics"/>
        </authorList>
    </citation>
    <scope>NUCLEOTIDE SEQUENCE [LARGE SCALE GENOMIC DNA]</scope>
    <source>
        <strain evidence="2 3">NCTC10172</strain>
    </source>
</reference>
<organism evidence="2 3">
    <name type="scientific">Acholeplasma hippikon</name>
    <dbReference type="NCBI Taxonomy" id="264636"/>
    <lineage>
        <taxon>Bacteria</taxon>
        <taxon>Bacillati</taxon>
        <taxon>Mycoplasmatota</taxon>
        <taxon>Mollicutes</taxon>
        <taxon>Acholeplasmatales</taxon>
        <taxon>Acholeplasmataceae</taxon>
        <taxon>Acholeplasma</taxon>
    </lineage>
</organism>